<dbReference type="EMBL" id="AFPW01000038">
    <property type="protein sequence ID" value="EGQ12734.1"/>
    <property type="molecule type" value="Genomic_DNA"/>
</dbReference>
<proteinExistence type="predicted"/>
<dbReference type="AlphaFoldDB" id="F9D5X3"/>
<sequence>MVWRGGSGFLPKRGRGFAEAALGGCRGAVRRFSLRDCRVAAARLRPFRRAIAPPSRCVCGVAAGLLRCCRRAAVALPWCGGRRAGKPPGCAGKRKRGLS</sequence>
<gene>
    <name evidence="1" type="ORF">HMPREF9136_2251</name>
</gene>
<evidence type="ECO:0000313" key="1">
    <source>
        <dbReference type="EMBL" id="EGQ12734.1"/>
    </source>
</evidence>
<evidence type="ECO:0000313" key="2">
    <source>
        <dbReference type="Proteomes" id="UP000007820"/>
    </source>
</evidence>
<reference evidence="1 2" key="1">
    <citation type="submission" date="2011-04" db="EMBL/GenBank/DDBJ databases">
        <authorList>
            <person name="Muzny D."/>
            <person name="Qin X."/>
            <person name="Deng J."/>
            <person name="Jiang H."/>
            <person name="Liu Y."/>
            <person name="Qu J."/>
            <person name="Song X.-Z."/>
            <person name="Zhang L."/>
            <person name="Thornton R."/>
            <person name="Coyle M."/>
            <person name="Francisco L."/>
            <person name="Jackson L."/>
            <person name="Javaid M."/>
            <person name="Korchina V."/>
            <person name="Kovar C."/>
            <person name="Mata R."/>
            <person name="Mathew T."/>
            <person name="Ngo R."/>
            <person name="Nguyen L."/>
            <person name="Nguyen N."/>
            <person name="Okwuonu G."/>
            <person name="Ongeri F."/>
            <person name="Pham C."/>
            <person name="Simmons D."/>
            <person name="Wilczek-Boney K."/>
            <person name="Hale W."/>
            <person name="Jakkamsetti A."/>
            <person name="Pham P."/>
            <person name="Ruth R."/>
            <person name="San Lucas F."/>
            <person name="Warren J."/>
            <person name="Zhang J."/>
            <person name="Zhao Z."/>
            <person name="Zhou C."/>
            <person name="Zhu D."/>
            <person name="Lee S."/>
            <person name="Bess C."/>
            <person name="Blankenburg K."/>
            <person name="Forbes L."/>
            <person name="Fu Q."/>
            <person name="Gubbala S."/>
            <person name="Hirani K."/>
            <person name="Jayaseelan J.C."/>
            <person name="Lara F."/>
            <person name="Munidasa M."/>
            <person name="Palculict T."/>
            <person name="Patil S."/>
            <person name="Pu L.-L."/>
            <person name="Saada N."/>
            <person name="Tang L."/>
            <person name="Weissenberger G."/>
            <person name="Zhu Y."/>
            <person name="Hemphill L."/>
            <person name="Shang Y."/>
            <person name="Youmans B."/>
            <person name="Ayvaz T."/>
            <person name="Ross M."/>
            <person name="Santibanez J."/>
            <person name="Aqrawi P."/>
            <person name="Gross S."/>
            <person name="Joshi V."/>
            <person name="Fowler G."/>
            <person name="Nazareth L."/>
            <person name="Reid J."/>
            <person name="Worley K."/>
            <person name="Petrosino J."/>
            <person name="Highlander S."/>
            <person name="Gibbs R."/>
        </authorList>
    </citation>
    <scope>NUCLEOTIDE SEQUENCE [LARGE SCALE GENOMIC DNA]</scope>
    <source>
        <strain evidence="1 2">DSM 3688</strain>
    </source>
</reference>
<name>F9D5X3_PREDD</name>
<dbReference type="Proteomes" id="UP000007820">
    <property type="component" value="Unassembled WGS sequence"/>
</dbReference>
<organism evidence="1 2">
    <name type="scientific">Prevotella dentalis (strain ATCC 49559 / DSM 3688 / JCM 13448 / NCTC 12043 / ES 2772)</name>
    <name type="common">Mitsuokella dentalis</name>
    <dbReference type="NCBI Taxonomy" id="908937"/>
    <lineage>
        <taxon>Bacteria</taxon>
        <taxon>Pseudomonadati</taxon>
        <taxon>Bacteroidota</taxon>
        <taxon>Bacteroidia</taxon>
        <taxon>Bacteroidales</taxon>
        <taxon>Prevotellaceae</taxon>
        <taxon>Prevotella</taxon>
    </lineage>
</organism>
<protein>
    <submittedName>
        <fullName evidence="1">Uncharacterized protein</fullName>
    </submittedName>
</protein>
<comment type="caution">
    <text evidence="1">The sequence shown here is derived from an EMBL/GenBank/DDBJ whole genome shotgun (WGS) entry which is preliminary data.</text>
</comment>
<accession>F9D5X3</accession>